<dbReference type="EMBL" id="CAXAMM010004358">
    <property type="protein sequence ID" value="CAK9003318.1"/>
    <property type="molecule type" value="Genomic_DNA"/>
</dbReference>
<dbReference type="Proteomes" id="UP001642464">
    <property type="component" value="Unassembled WGS sequence"/>
</dbReference>
<dbReference type="PANTHER" id="PTHR11439:SF515">
    <property type="entry name" value="GAG-POL POLYPROTEIN"/>
    <property type="match status" value="1"/>
</dbReference>
<keyword evidence="1" id="KW-0863">Zinc-finger</keyword>
<dbReference type="Gene3D" id="4.10.60.10">
    <property type="entry name" value="Zinc finger, CCHC-type"/>
    <property type="match status" value="1"/>
</dbReference>
<evidence type="ECO:0000313" key="5">
    <source>
        <dbReference type="Proteomes" id="UP001642464"/>
    </source>
</evidence>
<reference evidence="4 5" key="1">
    <citation type="submission" date="2024-02" db="EMBL/GenBank/DDBJ databases">
        <authorList>
            <person name="Chen Y."/>
            <person name="Shah S."/>
            <person name="Dougan E. K."/>
            <person name="Thang M."/>
            <person name="Chan C."/>
        </authorList>
    </citation>
    <scope>NUCLEOTIDE SEQUENCE [LARGE SCALE GENOMIC DNA]</scope>
</reference>
<keyword evidence="1" id="KW-0479">Metal-binding</keyword>
<dbReference type="Pfam" id="PF07727">
    <property type="entry name" value="RVT_2"/>
    <property type="match status" value="1"/>
</dbReference>
<feature type="compositionally biased region" description="Basic and acidic residues" evidence="2">
    <location>
        <begin position="338"/>
        <end position="374"/>
    </location>
</feature>
<dbReference type="InterPro" id="IPR001878">
    <property type="entry name" value="Znf_CCHC"/>
</dbReference>
<keyword evidence="1" id="KW-0862">Zinc</keyword>
<dbReference type="InterPro" id="IPR013103">
    <property type="entry name" value="RVT_2"/>
</dbReference>
<proteinExistence type="predicted"/>
<organism evidence="4 5">
    <name type="scientific">Durusdinium trenchii</name>
    <dbReference type="NCBI Taxonomy" id="1381693"/>
    <lineage>
        <taxon>Eukaryota</taxon>
        <taxon>Sar</taxon>
        <taxon>Alveolata</taxon>
        <taxon>Dinophyceae</taxon>
        <taxon>Suessiales</taxon>
        <taxon>Symbiodiniaceae</taxon>
        <taxon>Durusdinium</taxon>
    </lineage>
</organism>
<dbReference type="PANTHER" id="PTHR11439">
    <property type="entry name" value="GAG-POL-RELATED RETROTRANSPOSON"/>
    <property type="match status" value="1"/>
</dbReference>
<dbReference type="CDD" id="cd09272">
    <property type="entry name" value="RNase_HI_RT_Ty1"/>
    <property type="match status" value="1"/>
</dbReference>
<feature type="domain" description="CCHC-type" evidence="3">
    <location>
        <begin position="383"/>
        <end position="396"/>
    </location>
</feature>
<sequence>MACAQVPIWFCHSQGSVNYVVAYPKPQPIALARLPVLVLDGLGAAQNIGALFGTALGAGHVVSRWDGPELREVAGGMTGAAASGTSPAVAYAIQQGGVDSKQLGKPGVFNPTDGRSSFLDWADSIITLSDSNMPGIYEVLEWIVTSQQKTPITQGDVLLHFPHLDPLLVQYADTNVYAMLTTYTMGEARSLVRQARRPNGFEAFRLLQIRFNPVTIGRQRADLMKITNPAAAISIDKLAAELVNWENLIVQYESRPGADRVSDAMKMAALVHMVPNALKQHLHMNAARYTTNLELREEVMSYVEQVAPVASTTMDVGSVGVSKGGGCYICGGPHMQKDCKKGKGKGGKDGGKGKGKIPDGGKGKGKGKGFEGKKGGGKAKPVCHNCGKTGHYKDQCWSRPKPLNAVEKETSPLLSQLQSNYARAAVEEFQRLRSTGASSSSAPSPPVVQISTPSSPTSPGAASSALPKPPVSTGSLTIKHLCALSRAQAIARRIVADAEQGRFDEMERRIEQYLQGACPLTVTVDSGAAASVAPAEAFAEHEQLAPVDGKVKGTESSVAQVHKVLMSAAQVANRGHRILLAPYWEDSWIEEIETGERMQLHQEEGVYVQRMHVVHPSREGFNGPAPCRSFFIHAVNAEEAEEETTAARDEAHELAVHPSSDVYGAGPMSLNVDTSDYFPEGWEDYEAPAGGVDEELHGELSGGEEIEKIAQSTPLKPSAQEVDQHNVTHLPYRSWCNHCVRGRGRALAHQRVREDADDKARRRPRVSMDYFYLGRREEECLPLLAILEEKSQRTFSVAMPCKGVTDHQYPVTIVVKLLRCLGLQDAVLKTDTERSLVALRNEVQARLPGVGFEDAVKGESETNGPIENAVGKLQGMCRTLKSALEANYGAAISSRHPILPWLIDYAGTLLSRFSRGQDGRTPYERSTGKRWQLKLPAFGECVLFQRLKGERNPAKIEPRFEDGVYLGLQEGTALMWIGTDRGVERAWSVKRRPRDEQWKKEALESLVGLPWQLKPPVTADPGPLRPIEIELSEEPKMPEPVVKLKGRDYVPRGLYIRRDVELQQFGYTEGCDGCLAAQSGLAHRQHSRVCKARIANELSKTEDGKARVERVHERAERYIVAYKKREDERKRKLDDDKLAKEKKVSLDETAELMLDEEVEARRILLQTGALTVKAAYSFSSPVLVELFSPPRLTDYAQRRALGQGLALDLTTSDDQGAKQCEVYPNLLLRSILKGLRKQLKKVKPMSALSFGPTNEEVDLDIELAPSGLQLADDWISFVDEISGKPLSAAGVRKARAEEIDYAVRYGVWDTVPIAEAYEYDSKGPISSRWIDINKGDEDHPSYRSRLVIQEIRQSHIEAVFAATPPLESVRMLLSLQRSCTDLDSKGRRKKVLFVDIRRAHWTARIFRRVYVRLPVEAGNPEGTCGRLNKAMYGCRDAAACWELEITDFFTTNGFAPGIGSPVLFVNTTRDLKVSIHGDDITVLGFEDDLMWLYKQMGTRYEMKFGGLLGPDKADVQNVAILNRLVHCGPTATTFEADPRHVEIILNELNLTTAKTVSSPGVSSSNPDETLLTGTDITRYRSLTMRANYLSLDRPDIAYATKELARGMQNPTQGHYNGLKRLARYLGGHRRLVWSYAEQSEQSKLKMFSDSDDGGCLATRKSTSGGALMHGSHLLKFYSSTQHVISLSSGESEFYAGIKAGSVLLGGIATMQDLGCEFSAELVFDASAAKTMLGRRGHGKAKHIARCFLWLQQRIQDGDIMLGKCGTSVNPADLATKHLDGARIVELLELMSLRFESGSHSMALKA</sequence>
<keyword evidence="5" id="KW-1185">Reference proteome</keyword>
<dbReference type="InterPro" id="IPR036875">
    <property type="entry name" value="Znf_CCHC_sf"/>
</dbReference>
<evidence type="ECO:0000259" key="3">
    <source>
        <dbReference type="PROSITE" id="PS50158"/>
    </source>
</evidence>
<feature type="region of interest" description="Disordered" evidence="2">
    <location>
        <begin position="435"/>
        <end position="470"/>
    </location>
</feature>
<evidence type="ECO:0000256" key="1">
    <source>
        <dbReference type="PROSITE-ProRule" id="PRU00047"/>
    </source>
</evidence>
<feature type="region of interest" description="Disordered" evidence="2">
    <location>
        <begin position="338"/>
        <end position="384"/>
    </location>
</feature>
<dbReference type="PROSITE" id="PS50158">
    <property type="entry name" value="ZF_CCHC"/>
    <property type="match status" value="1"/>
</dbReference>
<dbReference type="SUPFAM" id="SSF57756">
    <property type="entry name" value="Retrovirus zinc finger-like domains"/>
    <property type="match status" value="1"/>
</dbReference>
<evidence type="ECO:0000313" key="4">
    <source>
        <dbReference type="EMBL" id="CAK9003318.1"/>
    </source>
</evidence>
<protein>
    <submittedName>
        <fullName evidence="4">Retrovirus-related Pol polyprotein from transposon RE2 (Retro element 2) (AtRE2)</fullName>
    </submittedName>
</protein>
<evidence type="ECO:0000256" key="2">
    <source>
        <dbReference type="SAM" id="MobiDB-lite"/>
    </source>
</evidence>
<feature type="compositionally biased region" description="Low complexity" evidence="2">
    <location>
        <begin position="437"/>
        <end position="466"/>
    </location>
</feature>
<dbReference type="SMART" id="SM00343">
    <property type="entry name" value="ZnF_C2HC"/>
    <property type="match status" value="2"/>
</dbReference>
<name>A0ABP0IL27_9DINO</name>
<accession>A0ABP0IL27</accession>
<comment type="caution">
    <text evidence="4">The sequence shown here is derived from an EMBL/GenBank/DDBJ whole genome shotgun (WGS) entry which is preliminary data.</text>
</comment>
<gene>
    <name evidence="4" type="ORF">SCF082_LOCUS7689</name>
</gene>